<accession>A0A815DR73</accession>
<proteinExistence type="predicted"/>
<dbReference type="PROSITE" id="PS50948">
    <property type="entry name" value="PAN"/>
    <property type="match status" value="1"/>
</dbReference>
<gene>
    <name evidence="2" type="ORF">VCS650_LOCUS31240</name>
</gene>
<evidence type="ECO:0000313" key="2">
    <source>
        <dbReference type="EMBL" id="CAF1304545.1"/>
    </source>
</evidence>
<feature type="non-terminal residue" evidence="2">
    <location>
        <position position="1"/>
    </location>
</feature>
<name>A0A815DR73_9BILA</name>
<dbReference type="EMBL" id="CAJNON010000529">
    <property type="protein sequence ID" value="CAF1304545.1"/>
    <property type="molecule type" value="Genomic_DNA"/>
</dbReference>
<dbReference type="OrthoDB" id="10438873at2759"/>
<comment type="caution">
    <text evidence="2">The sequence shown here is derived from an EMBL/GenBank/DDBJ whole genome shotgun (WGS) entry which is preliminary data.</text>
</comment>
<dbReference type="InterPro" id="IPR003609">
    <property type="entry name" value="Pan_app"/>
</dbReference>
<evidence type="ECO:0000259" key="1">
    <source>
        <dbReference type="PROSITE" id="PS50948"/>
    </source>
</evidence>
<dbReference type="AlphaFoldDB" id="A0A815DR73"/>
<dbReference type="Proteomes" id="UP000663891">
    <property type="component" value="Unassembled WGS sequence"/>
</dbReference>
<organism evidence="2 3">
    <name type="scientific">Adineta steineri</name>
    <dbReference type="NCBI Taxonomy" id="433720"/>
    <lineage>
        <taxon>Eukaryota</taxon>
        <taxon>Metazoa</taxon>
        <taxon>Spiralia</taxon>
        <taxon>Gnathifera</taxon>
        <taxon>Rotifera</taxon>
        <taxon>Eurotatoria</taxon>
        <taxon>Bdelloidea</taxon>
        <taxon>Adinetida</taxon>
        <taxon>Adinetidae</taxon>
        <taxon>Adineta</taxon>
    </lineage>
</organism>
<sequence length="237" mass="25300">VKIKATTCAAMQTGGYYTGDIVLATGTFNSSAGCLAGCQQTPSCIGWRIIVSINACYFQSSIITWVVDATYNAGSCLLPQLSPTTPQCVESLTSTYYIGTLLDPIYNVPTAQDCMNKCFADERCLAWRYMSSQLTCWPQTSAIGQITDATYQSGSCLDVKIKATTCAAMQTGGYYTGDIVLATGTFNSSAGCLAGCQQTPSCIGWRIIVSINACYFQSSIMTWVVDATYNAGSCLYA</sequence>
<feature type="domain" description="Apple" evidence="1">
    <location>
        <begin position="88"/>
        <end position="156"/>
    </location>
</feature>
<evidence type="ECO:0000313" key="3">
    <source>
        <dbReference type="Proteomes" id="UP000663891"/>
    </source>
</evidence>
<dbReference type="Gene3D" id="3.50.4.10">
    <property type="entry name" value="Hepatocyte Growth Factor"/>
    <property type="match status" value="1"/>
</dbReference>
<reference evidence="2" key="1">
    <citation type="submission" date="2021-02" db="EMBL/GenBank/DDBJ databases">
        <authorList>
            <person name="Nowell W R."/>
        </authorList>
    </citation>
    <scope>NUCLEOTIDE SEQUENCE</scope>
</reference>
<protein>
    <recommendedName>
        <fullName evidence="1">Apple domain-containing protein</fullName>
    </recommendedName>
</protein>
<dbReference type="Pfam" id="PF14295">
    <property type="entry name" value="PAN_4"/>
    <property type="match status" value="3"/>
</dbReference>